<dbReference type="EMBL" id="MFFX01000003">
    <property type="protein sequence ID" value="OGF19940.1"/>
    <property type="molecule type" value="Genomic_DNA"/>
</dbReference>
<organism evidence="4 5">
    <name type="scientific">Candidatus Falkowbacteria bacterium RIFCSPLOWO2_12_FULL_45_10</name>
    <dbReference type="NCBI Taxonomy" id="1797990"/>
    <lineage>
        <taxon>Bacteria</taxon>
        <taxon>Candidatus Falkowiibacteriota</taxon>
    </lineage>
</organism>
<evidence type="ECO:0008006" key="6">
    <source>
        <dbReference type="Google" id="ProtNLM"/>
    </source>
</evidence>
<evidence type="ECO:0000256" key="3">
    <source>
        <dbReference type="PIRSR" id="PIRSR001359-3"/>
    </source>
</evidence>
<proteinExistence type="predicted"/>
<dbReference type="NCBIfam" id="TIGR00167">
    <property type="entry name" value="cbbA"/>
    <property type="match status" value="1"/>
</dbReference>
<feature type="binding site" evidence="2">
    <location>
        <begin position="214"/>
        <end position="216"/>
    </location>
    <ligand>
        <name>dihydroxyacetone phosphate</name>
        <dbReference type="ChEBI" id="CHEBI:57642"/>
    </ligand>
</feature>
<protein>
    <recommendedName>
        <fullName evidence="6">Tagatose-bisphosphate aldolase</fullName>
    </recommendedName>
</protein>
<dbReference type="Proteomes" id="UP000178682">
    <property type="component" value="Unassembled WGS sequence"/>
</dbReference>
<feature type="binding site" evidence="2">
    <location>
        <begin position="235"/>
        <end position="238"/>
    </location>
    <ligand>
        <name>dihydroxyacetone phosphate</name>
        <dbReference type="ChEBI" id="CHEBI:57642"/>
    </ligand>
</feature>
<comment type="caution">
    <text evidence="4">The sequence shown here is derived from an EMBL/GenBank/DDBJ whole genome shotgun (WGS) entry which is preliminary data.</text>
</comment>
<dbReference type="InterPro" id="IPR013785">
    <property type="entry name" value="Aldolase_TIM"/>
</dbReference>
<dbReference type="InterPro" id="IPR000771">
    <property type="entry name" value="FBA_II"/>
</dbReference>
<evidence type="ECO:0000313" key="4">
    <source>
        <dbReference type="EMBL" id="OGF19940.1"/>
    </source>
</evidence>
<feature type="binding site" evidence="2">
    <location>
        <position position="186"/>
    </location>
    <ligand>
        <name>dihydroxyacetone phosphate</name>
        <dbReference type="ChEBI" id="CHEBI:57642"/>
    </ligand>
</feature>
<dbReference type="GO" id="GO:0016832">
    <property type="term" value="F:aldehyde-lyase activity"/>
    <property type="evidence" value="ECO:0007669"/>
    <property type="project" value="InterPro"/>
</dbReference>
<dbReference type="GO" id="GO:0008270">
    <property type="term" value="F:zinc ion binding"/>
    <property type="evidence" value="ECO:0007669"/>
    <property type="project" value="InterPro"/>
</dbReference>
<accession>A0A1F5RZR5</accession>
<feature type="active site" description="Proton donor" evidence="1">
    <location>
        <position position="83"/>
    </location>
</feature>
<dbReference type="InterPro" id="IPR050246">
    <property type="entry name" value="Class_II_FBP_aldolase"/>
</dbReference>
<evidence type="ECO:0000313" key="5">
    <source>
        <dbReference type="Proteomes" id="UP000178682"/>
    </source>
</evidence>
<feature type="binding site" evidence="3">
    <location>
        <position position="213"/>
    </location>
    <ligand>
        <name>Zn(2+)</name>
        <dbReference type="ChEBI" id="CHEBI:29105"/>
        <label>1</label>
        <note>catalytic</note>
    </ligand>
</feature>
<dbReference type="PANTHER" id="PTHR30304:SF0">
    <property type="entry name" value="D-TAGATOSE-1,6-BISPHOSPHATE ALDOLASE SUBUNIT GATY-RELATED"/>
    <property type="match status" value="1"/>
</dbReference>
<dbReference type="CDD" id="cd00947">
    <property type="entry name" value="TBP_aldolase_IIB"/>
    <property type="match status" value="1"/>
</dbReference>
<evidence type="ECO:0000256" key="1">
    <source>
        <dbReference type="PIRSR" id="PIRSR001359-1"/>
    </source>
</evidence>
<dbReference type="PIRSF" id="PIRSF001359">
    <property type="entry name" value="F_bP_aldolase_II"/>
    <property type="match status" value="1"/>
</dbReference>
<feature type="binding site" evidence="3">
    <location>
        <position position="135"/>
    </location>
    <ligand>
        <name>Zn(2+)</name>
        <dbReference type="ChEBI" id="CHEBI:29105"/>
        <label>2</label>
    </ligand>
</feature>
<reference evidence="4 5" key="1">
    <citation type="journal article" date="2016" name="Nat. Commun.">
        <title>Thousands of microbial genomes shed light on interconnected biogeochemical processes in an aquifer system.</title>
        <authorList>
            <person name="Anantharaman K."/>
            <person name="Brown C.T."/>
            <person name="Hug L.A."/>
            <person name="Sharon I."/>
            <person name="Castelle C.J."/>
            <person name="Probst A.J."/>
            <person name="Thomas B.C."/>
            <person name="Singh A."/>
            <person name="Wilkins M.J."/>
            <person name="Karaoz U."/>
            <person name="Brodie E.L."/>
            <person name="Williams K.H."/>
            <person name="Hubbard S.S."/>
            <person name="Banfield J.F."/>
        </authorList>
    </citation>
    <scope>NUCLEOTIDE SEQUENCE [LARGE SCALE GENOMIC DNA]</scope>
</reference>
<dbReference type="Pfam" id="PF01116">
    <property type="entry name" value="F_bP_aldolase"/>
    <property type="match status" value="1"/>
</dbReference>
<sequence>MLVHIEDIISKAQAGDYAIGAFNTQNLEITLGIIRGAVAQHSPIIIQISETTIKYASLKAITHVVTTLAKNESTNVPIALHLDHGSNFLSVTECISAGFSSIHIDGSKLPFDENVNLTKQSVEYAHDRNTWAQGEVGTILGKEGLVKKEKNLIKPDEYMTDPEQAADFVQRTKVDTLAVSIGNMHGIFAGQEHLDLKRLKAIREKVKLPLVLHGASGVDAKEVAEAIKLGVKIINIDTDLRWAFTNSLRQTLQANPTETDPRQILSPSIDAIQELVEKHVKIFGSAGKS</sequence>
<gene>
    <name evidence="4" type="ORF">A3G56_02115</name>
</gene>
<keyword evidence="3" id="KW-0862">Zinc</keyword>
<feature type="binding site" evidence="3">
    <location>
        <position position="105"/>
    </location>
    <ligand>
        <name>Zn(2+)</name>
        <dbReference type="ChEBI" id="CHEBI:29105"/>
        <label>2</label>
    </ligand>
</feature>
<feature type="binding site" evidence="3">
    <location>
        <position position="185"/>
    </location>
    <ligand>
        <name>Zn(2+)</name>
        <dbReference type="ChEBI" id="CHEBI:29105"/>
        <label>1</label>
        <note>catalytic</note>
    </ligand>
</feature>
<dbReference type="PANTHER" id="PTHR30304">
    <property type="entry name" value="D-TAGATOSE-1,6-BISPHOSPHATE ALDOLASE"/>
    <property type="match status" value="1"/>
</dbReference>
<comment type="cofactor">
    <cofactor evidence="3">
        <name>Zn(2+)</name>
        <dbReference type="ChEBI" id="CHEBI:29105"/>
    </cofactor>
    <text evidence="3">Binds 2 Zn(2+) ions per subunit. One is catalytic and the other provides a structural contribution.</text>
</comment>
<keyword evidence="3" id="KW-0479">Metal-binding</keyword>
<feature type="binding site" evidence="3">
    <location>
        <position position="84"/>
    </location>
    <ligand>
        <name>Zn(2+)</name>
        <dbReference type="ChEBI" id="CHEBI:29105"/>
        <label>1</label>
        <note>catalytic</note>
    </ligand>
</feature>
<dbReference type="GO" id="GO:0005975">
    <property type="term" value="P:carbohydrate metabolic process"/>
    <property type="evidence" value="ECO:0007669"/>
    <property type="project" value="InterPro"/>
</dbReference>
<name>A0A1F5RZR5_9BACT</name>
<dbReference type="PROSITE" id="PS00602">
    <property type="entry name" value="ALDOLASE_CLASS_II_1"/>
    <property type="match status" value="1"/>
</dbReference>
<dbReference type="Gene3D" id="3.20.20.70">
    <property type="entry name" value="Aldolase class I"/>
    <property type="match status" value="1"/>
</dbReference>
<dbReference type="AlphaFoldDB" id="A0A1F5RZR5"/>
<evidence type="ECO:0000256" key="2">
    <source>
        <dbReference type="PIRSR" id="PIRSR001359-2"/>
    </source>
</evidence>
<dbReference type="SUPFAM" id="SSF51569">
    <property type="entry name" value="Aldolase"/>
    <property type="match status" value="1"/>
</dbReference>